<feature type="region of interest" description="Disordered" evidence="1">
    <location>
        <begin position="626"/>
        <end position="657"/>
    </location>
</feature>
<keyword evidence="2" id="KW-1133">Transmembrane helix</keyword>
<dbReference type="EMBL" id="NKUJ01000278">
    <property type="protein sequence ID" value="RMJ08615.1"/>
    <property type="molecule type" value="Genomic_DNA"/>
</dbReference>
<feature type="transmembrane region" description="Helical" evidence="2">
    <location>
        <begin position="18"/>
        <end position="36"/>
    </location>
</feature>
<keyword evidence="2" id="KW-0812">Transmembrane</keyword>
<proteinExistence type="predicted"/>
<dbReference type="OrthoDB" id="5312133at2759"/>
<dbReference type="AlphaFoldDB" id="A0A3M2RUQ1"/>
<feature type="compositionally biased region" description="Basic and acidic residues" evidence="1">
    <location>
        <begin position="537"/>
        <end position="550"/>
    </location>
</feature>
<dbReference type="PANTHER" id="PTHR42055">
    <property type="entry name" value="YALI0E03476P"/>
    <property type="match status" value="1"/>
</dbReference>
<organism evidence="3 4">
    <name type="scientific">Fusarium kuroshium</name>
    <dbReference type="NCBI Taxonomy" id="2010991"/>
    <lineage>
        <taxon>Eukaryota</taxon>
        <taxon>Fungi</taxon>
        <taxon>Dikarya</taxon>
        <taxon>Ascomycota</taxon>
        <taxon>Pezizomycotina</taxon>
        <taxon>Sordariomycetes</taxon>
        <taxon>Hypocreomycetidae</taxon>
        <taxon>Hypocreales</taxon>
        <taxon>Nectriaceae</taxon>
        <taxon>Fusarium</taxon>
        <taxon>Fusarium solani species complex</taxon>
    </lineage>
</organism>
<evidence type="ECO:0000313" key="4">
    <source>
        <dbReference type="Proteomes" id="UP000277212"/>
    </source>
</evidence>
<sequence>MAFNIFYGRPRRFTSRRLTYLVLIALVFAFTTFTILSPTTTHVAAPDNAAKNADPKKGKTSVSSLRESLTKGMSGLNPFRGPSHRPPVRAQDSYHGSSWWADWKWLSVPFSSSLTLDEDRALLPPLRDRPFIYCYYDATLQKSREEKDAESDLLLTWRRAWWAQGFRPTILGASEAMNNPMYAEVQRLQVDPELKKDLMKWLAWGAMGTGLLAEYTLFPMALTEDPLLSFLRRGEYPALTKWKGLDSALIVGQKDDVTKAIRSLLDSDNLKTAKNVIAGAPKDTFKTDKTPDSLANYSPELIKKQYAKVHESLTNGRAKGLGSLNRLINAHMHIAWQNSFPDGIDVLKPFPEHTTDMIAPAMKLANALAFCPDNPIPSSCPPTSRLSSCKRCAAGSAALKVNTPEQYQNSTRTYAIGTVPHPWTLATLSNLRERIDVAWIRKESPRDPWLETITKKILGDQVSSNLRIMRFKQAVADEHSPAHALWLTAETEVPSDINWQFGFRIPQGSGEADKAGTTPAEKAKDGKAQGPKSTKGKRAEKSTKDDRIEKPQPNPDEVAKGKELSPQEQRKKEQALLERAKRIITLTKQTTDTRLRASLEAWNLADTEAWKFARAFLARRSMERSEWEKEEAKYSGGAGSEKGRSAWSRWKDVKEKK</sequence>
<evidence type="ECO:0000256" key="1">
    <source>
        <dbReference type="SAM" id="MobiDB-lite"/>
    </source>
</evidence>
<evidence type="ECO:0000256" key="2">
    <source>
        <dbReference type="SAM" id="Phobius"/>
    </source>
</evidence>
<keyword evidence="4" id="KW-1185">Reference proteome</keyword>
<reference evidence="3 4" key="1">
    <citation type="submission" date="2017-06" db="EMBL/GenBank/DDBJ databases">
        <title>Comparative genomic analysis of Ambrosia Fusariam Clade fungi.</title>
        <authorList>
            <person name="Stajich J.E."/>
            <person name="Carrillo J."/>
            <person name="Kijimoto T."/>
            <person name="Eskalen A."/>
            <person name="O'Donnell K."/>
            <person name="Kasson M."/>
        </authorList>
    </citation>
    <scope>NUCLEOTIDE SEQUENCE [LARGE SCALE GENOMIC DNA]</scope>
    <source>
        <strain evidence="3">UCR3666</strain>
    </source>
</reference>
<feature type="compositionally biased region" description="Basic and acidic residues" evidence="1">
    <location>
        <begin position="557"/>
        <end position="574"/>
    </location>
</feature>
<comment type="caution">
    <text evidence="3">The sequence shown here is derived from an EMBL/GenBank/DDBJ whole genome shotgun (WGS) entry which is preliminary data.</text>
</comment>
<protein>
    <submittedName>
        <fullName evidence="3">Uncharacterized protein</fullName>
    </submittedName>
</protein>
<gene>
    <name evidence="3" type="ORF">CDV36_011759</name>
</gene>
<accession>A0A3M2RUQ1</accession>
<evidence type="ECO:0000313" key="3">
    <source>
        <dbReference type="EMBL" id="RMJ08615.1"/>
    </source>
</evidence>
<keyword evidence="2" id="KW-0472">Membrane</keyword>
<name>A0A3M2RUQ1_9HYPO</name>
<dbReference type="Proteomes" id="UP000277212">
    <property type="component" value="Unassembled WGS sequence"/>
</dbReference>
<feature type="compositionally biased region" description="Basic and acidic residues" evidence="1">
    <location>
        <begin position="641"/>
        <end position="657"/>
    </location>
</feature>
<dbReference type="PANTHER" id="PTHR42055:SF1">
    <property type="entry name" value="YALI0E03476P"/>
    <property type="match status" value="1"/>
</dbReference>
<feature type="region of interest" description="Disordered" evidence="1">
    <location>
        <begin position="501"/>
        <end position="574"/>
    </location>
</feature>